<dbReference type="Proteomes" id="UP000092666">
    <property type="component" value="Unassembled WGS sequence"/>
</dbReference>
<dbReference type="PANTHER" id="PTHR10578">
    <property type="entry name" value="S -2-HYDROXY-ACID OXIDASE-RELATED"/>
    <property type="match status" value="1"/>
</dbReference>
<dbReference type="Gene3D" id="3.20.20.70">
    <property type="entry name" value="Aldolase class I"/>
    <property type="match status" value="1"/>
</dbReference>
<dbReference type="InterPro" id="IPR012133">
    <property type="entry name" value="Alpha-hydoxy_acid_DH_FMN"/>
</dbReference>
<reference evidence="10" key="2">
    <citation type="submission" date="2013-12" db="EMBL/GenBank/DDBJ databases">
        <title>Evolution of pathogenesis and genome organization in the Tremellales.</title>
        <authorList>
            <person name="Cuomo C."/>
            <person name="Litvintseva A."/>
            <person name="Heitman J."/>
            <person name="Chen Y."/>
            <person name="Sun S."/>
            <person name="Springer D."/>
            <person name="Dromer F."/>
            <person name="Young S."/>
            <person name="Zeng Q."/>
            <person name="Chapman S."/>
            <person name="Gujja S."/>
            <person name="Saif S."/>
            <person name="Birren B."/>
        </authorList>
    </citation>
    <scope>NUCLEOTIDE SEQUENCE [LARGE SCALE GENOMIC DNA]</scope>
    <source>
        <strain evidence="10">BCC8398</strain>
    </source>
</reference>
<dbReference type="OrthoDB" id="25826at2759"/>
<dbReference type="AlphaFoldDB" id="A0A1B9GRY6"/>
<evidence type="ECO:0000256" key="3">
    <source>
        <dbReference type="ARBA" id="ARBA00022643"/>
    </source>
</evidence>
<name>A0A1B9GRY6_9TREE</name>
<feature type="binding site" evidence="7">
    <location>
        <position position="159"/>
    </location>
    <ligand>
        <name>FMN</name>
        <dbReference type="ChEBI" id="CHEBI:58210"/>
    </ligand>
</feature>
<evidence type="ECO:0000256" key="5">
    <source>
        <dbReference type="ARBA" id="ARBA00024042"/>
    </source>
</evidence>
<feature type="binding site" evidence="7">
    <location>
        <position position="189"/>
    </location>
    <ligand>
        <name>FMN</name>
        <dbReference type="ChEBI" id="CHEBI:58210"/>
    </ligand>
</feature>
<feature type="binding site" evidence="7">
    <location>
        <position position="137"/>
    </location>
    <ligand>
        <name>FMN</name>
        <dbReference type="ChEBI" id="CHEBI:58210"/>
    </ligand>
</feature>
<evidence type="ECO:0000256" key="4">
    <source>
        <dbReference type="ARBA" id="ARBA00023002"/>
    </source>
</evidence>
<comment type="similarity">
    <text evidence="5">Belongs to the FMN-dependent alpha-hydroxy acid dehydrogenase family.</text>
</comment>
<feature type="binding site" evidence="7">
    <location>
        <position position="198"/>
    </location>
    <ligand>
        <name>glyoxylate</name>
        <dbReference type="ChEBI" id="CHEBI:36655"/>
    </ligand>
</feature>
<feature type="binding site" evidence="7">
    <location>
        <position position="300"/>
    </location>
    <ligand>
        <name>FMN</name>
        <dbReference type="ChEBI" id="CHEBI:58210"/>
    </ligand>
</feature>
<dbReference type="FunFam" id="3.20.20.70:FF:000132">
    <property type="entry name" value="FMN dependent dehydrogenase"/>
    <property type="match status" value="1"/>
</dbReference>
<evidence type="ECO:0000256" key="1">
    <source>
        <dbReference type="ARBA" id="ARBA00001917"/>
    </source>
</evidence>
<feature type="binding site" evidence="7">
    <location>
        <position position="55"/>
    </location>
    <ligand>
        <name>glyoxylate</name>
        <dbReference type="ChEBI" id="CHEBI:36655"/>
    </ligand>
</feature>
<keyword evidence="2 7" id="KW-0285">Flavoprotein</keyword>
<dbReference type="PROSITE" id="PS00557">
    <property type="entry name" value="FMN_HYDROXY_ACID_DH_1"/>
    <property type="match status" value="1"/>
</dbReference>
<dbReference type="PIRSF" id="PIRSF000138">
    <property type="entry name" value="Al-hdrx_acd_dh"/>
    <property type="match status" value="1"/>
</dbReference>
<evidence type="ECO:0000259" key="8">
    <source>
        <dbReference type="PROSITE" id="PS51349"/>
    </source>
</evidence>
<feature type="binding site" evidence="7">
    <location>
        <begin position="333"/>
        <end position="337"/>
    </location>
    <ligand>
        <name>FMN</name>
        <dbReference type="ChEBI" id="CHEBI:58210"/>
    </ligand>
</feature>
<feature type="active site" description="Proton acceptor" evidence="6">
    <location>
        <position position="302"/>
    </location>
</feature>
<feature type="binding site" evidence="7">
    <location>
        <position position="278"/>
    </location>
    <ligand>
        <name>FMN</name>
        <dbReference type="ChEBI" id="CHEBI:58210"/>
    </ligand>
</feature>
<keyword evidence="3 7" id="KW-0288">FMN</keyword>
<keyword evidence="10" id="KW-1185">Reference proteome</keyword>
<dbReference type="InterPro" id="IPR000262">
    <property type="entry name" value="FMN-dep_DH"/>
</dbReference>
<feature type="binding site" evidence="7">
    <location>
        <begin position="356"/>
        <end position="357"/>
    </location>
    <ligand>
        <name>FMN</name>
        <dbReference type="ChEBI" id="CHEBI:58210"/>
    </ligand>
</feature>
<evidence type="ECO:0000313" key="10">
    <source>
        <dbReference type="Proteomes" id="UP000092666"/>
    </source>
</evidence>
<sequence length="408" mass="44802">MTTHRHVDPSFARPAAYQQEIYSKGLKGIRPRFTFDVSQWGPMAKEILPANAWGYVHGDAGSRQTDENNLASFKRWGIVPSRLVKFDKVDLSTKVLGMDLAYPLILAPVGVLQLFNEGKELAVAQAAKNAGVPYTLSTAAASSIEEAAQASDDGLRFFQLYWPTREHDEITISMLKRAKAAGYKALLVTLDTYILGWRPDDENHAYNPFLRPDSIGVEIGFSDPVFRKHFKKETGKEIEEDLPHAAREWSQIVFPGMSNGWEDLQLLKEHWDGPIVLKGIHTVPDAKRAVEAGVQGIVVSNHGGRQVDGCVASLDVLPDIAEAVGDKIDILFDSGIRCGTDIVKALALGAKAVLVGRPYVYGLAFGGQDGVEHVLKSLLGDLDLSLQLSGIPSVDKKHLNRDCLRRIN</sequence>
<dbReference type="STRING" id="1296120.A0A1B9GRY6"/>
<dbReference type="PROSITE" id="PS51349">
    <property type="entry name" value="FMN_HYDROXY_ACID_DH_2"/>
    <property type="match status" value="1"/>
</dbReference>
<feature type="binding site" evidence="7">
    <location>
        <begin position="108"/>
        <end position="110"/>
    </location>
    <ligand>
        <name>FMN</name>
        <dbReference type="ChEBI" id="CHEBI:58210"/>
    </ligand>
</feature>
<dbReference type="InterPro" id="IPR037396">
    <property type="entry name" value="FMN_HAD"/>
</dbReference>
<evidence type="ECO:0000313" key="9">
    <source>
        <dbReference type="EMBL" id="OCF33728.1"/>
    </source>
</evidence>
<reference evidence="9 10" key="1">
    <citation type="submission" date="2013-07" db="EMBL/GenBank/DDBJ databases">
        <title>The Genome Sequence of Cryptococcus heveanensis BCC8398.</title>
        <authorList>
            <consortium name="The Broad Institute Genome Sequencing Platform"/>
            <person name="Cuomo C."/>
            <person name="Litvintseva A."/>
            <person name="Chen Y."/>
            <person name="Heitman J."/>
            <person name="Sun S."/>
            <person name="Springer D."/>
            <person name="Dromer F."/>
            <person name="Young S.K."/>
            <person name="Zeng Q."/>
            <person name="Gargeya S."/>
            <person name="Fitzgerald M."/>
            <person name="Abouelleil A."/>
            <person name="Alvarado L."/>
            <person name="Berlin A.M."/>
            <person name="Chapman S.B."/>
            <person name="Dewar J."/>
            <person name="Goldberg J."/>
            <person name="Griggs A."/>
            <person name="Gujja S."/>
            <person name="Hansen M."/>
            <person name="Howarth C."/>
            <person name="Imamovic A."/>
            <person name="Larimer J."/>
            <person name="McCowan C."/>
            <person name="Murphy C."/>
            <person name="Pearson M."/>
            <person name="Priest M."/>
            <person name="Roberts A."/>
            <person name="Saif S."/>
            <person name="Shea T."/>
            <person name="Sykes S."/>
            <person name="Wortman J."/>
            <person name="Nusbaum C."/>
            <person name="Birren B."/>
        </authorList>
    </citation>
    <scope>NUCLEOTIDE SEQUENCE [LARGE SCALE GENOMIC DNA]</scope>
    <source>
        <strain evidence="9 10">BCC8398</strain>
    </source>
</reference>
<dbReference type="GO" id="GO:0010181">
    <property type="term" value="F:FMN binding"/>
    <property type="evidence" value="ECO:0007669"/>
    <property type="project" value="InterPro"/>
</dbReference>
<keyword evidence="4" id="KW-0560">Oxidoreductase</keyword>
<dbReference type="InterPro" id="IPR008259">
    <property type="entry name" value="FMN_hydac_DH_AS"/>
</dbReference>
<feature type="binding site" evidence="7">
    <location>
        <position position="302"/>
    </location>
    <ligand>
        <name>glyoxylate</name>
        <dbReference type="ChEBI" id="CHEBI:36655"/>
    </ligand>
</feature>
<dbReference type="InterPro" id="IPR013785">
    <property type="entry name" value="Aldolase_TIM"/>
</dbReference>
<proteinExistence type="inferred from homology"/>
<feature type="domain" description="FMN hydroxy acid dehydrogenase" evidence="8">
    <location>
        <begin position="29"/>
        <end position="407"/>
    </location>
</feature>
<accession>A0A1B9GRY6</accession>
<evidence type="ECO:0000256" key="7">
    <source>
        <dbReference type="PIRSR" id="PIRSR000138-2"/>
    </source>
</evidence>
<protein>
    <recommendedName>
        <fullName evidence="8">FMN hydroxy acid dehydrogenase domain-containing protein</fullName>
    </recommendedName>
</protein>
<organism evidence="9 10">
    <name type="scientific">Kwoniella heveanensis BCC8398</name>
    <dbReference type="NCBI Taxonomy" id="1296120"/>
    <lineage>
        <taxon>Eukaryota</taxon>
        <taxon>Fungi</taxon>
        <taxon>Dikarya</taxon>
        <taxon>Basidiomycota</taxon>
        <taxon>Agaricomycotina</taxon>
        <taxon>Tremellomycetes</taxon>
        <taxon>Tremellales</taxon>
        <taxon>Cryptococcaceae</taxon>
        <taxon>Kwoniella</taxon>
    </lineage>
</organism>
<evidence type="ECO:0000256" key="2">
    <source>
        <dbReference type="ARBA" id="ARBA00022630"/>
    </source>
</evidence>
<gene>
    <name evidence="9" type="ORF">I316_04440</name>
</gene>
<dbReference type="Pfam" id="PF01070">
    <property type="entry name" value="FMN_dh"/>
    <property type="match status" value="1"/>
</dbReference>
<dbReference type="SUPFAM" id="SSF51395">
    <property type="entry name" value="FMN-linked oxidoreductases"/>
    <property type="match status" value="1"/>
</dbReference>
<dbReference type="GO" id="GO:0016491">
    <property type="term" value="F:oxidoreductase activity"/>
    <property type="evidence" value="ECO:0007669"/>
    <property type="project" value="UniProtKB-KW"/>
</dbReference>
<dbReference type="PANTHER" id="PTHR10578:SF143">
    <property type="entry name" value="FMN-DEPENDENT ALPHA-HYDROXY ACID DEHYDROGENASE PB1A11.03"/>
    <property type="match status" value="1"/>
</dbReference>
<evidence type="ECO:0000256" key="6">
    <source>
        <dbReference type="PIRSR" id="PIRSR000138-1"/>
    </source>
</evidence>
<feature type="binding site" evidence="7">
    <location>
        <position position="161"/>
    </location>
    <ligand>
        <name>glyoxylate</name>
        <dbReference type="ChEBI" id="CHEBI:36655"/>
    </ligand>
</feature>
<comment type="cofactor">
    <cofactor evidence="1">
        <name>FMN</name>
        <dbReference type="ChEBI" id="CHEBI:58210"/>
    </cofactor>
</comment>
<feature type="binding site" evidence="7">
    <location>
        <position position="305"/>
    </location>
    <ligand>
        <name>glyoxylate</name>
        <dbReference type="ChEBI" id="CHEBI:36655"/>
    </ligand>
</feature>
<dbReference type="EMBL" id="KI669503">
    <property type="protein sequence ID" value="OCF33728.1"/>
    <property type="molecule type" value="Genomic_DNA"/>
</dbReference>